<proteinExistence type="predicted"/>
<name>A0A1Y1I2B4_KLENI</name>
<feature type="region of interest" description="Disordered" evidence="1">
    <location>
        <begin position="26"/>
        <end position="74"/>
    </location>
</feature>
<dbReference type="EMBL" id="DF237102">
    <property type="protein sequence ID" value="GAQ83579.1"/>
    <property type="molecule type" value="Genomic_DNA"/>
</dbReference>
<gene>
    <name evidence="2" type="ORF">KFL_001530190</name>
</gene>
<evidence type="ECO:0000313" key="3">
    <source>
        <dbReference type="Proteomes" id="UP000054558"/>
    </source>
</evidence>
<keyword evidence="3" id="KW-1185">Reference proteome</keyword>
<accession>A0A1Y1I2B4</accession>
<evidence type="ECO:0000313" key="2">
    <source>
        <dbReference type="EMBL" id="GAQ83579.1"/>
    </source>
</evidence>
<reference evidence="2 3" key="1">
    <citation type="journal article" date="2014" name="Nat. Commun.">
        <title>Klebsormidium flaccidum genome reveals primary factors for plant terrestrial adaptation.</title>
        <authorList>
            <person name="Hori K."/>
            <person name="Maruyama F."/>
            <person name="Fujisawa T."/>
            <person name="Togashi T."/>
            <person name="Yamamoto N."/>
            <person name="Seo M."/>
            <person name="Sato S."/>
            <person name="Yamada T."/>
            <person name="Mori H."/>
            <person name="Tajima N."/>
            <person name="Moriyama T."/>
            <person name="Ikeuchi M."/>
            <person name="Watanabe M."/>
            <person name="Wada H."/>
            <person name="Kobayashi K."/>
            <person name="Saito M."/>
            <person name="Masuda T."/>
            <person name="Sasaki-Sekimoto Y."/>
            <person name="Mashiguchi K."/>
            <person name="Awai K."/>
            <person name="Shimojima M."/>
            <person name="Masuda S."/>
            <person name="Iwai M."/>
            <person name="Nobusawa T."/>
            <person name="Narise T."/>
            <person name="Kondo S."/>
            <person name="Saito H."/>
            <person name="Sato R."/>
            <person name="Murakawa M."/>
            <person name="Ihara Y."/>
            <person name="Oshima-Yamada Y."/>
            <person name="Ohtaka K."/>
            <person name="Satoh M."/>
            <person name="Sonobe K."/>
            <person name="Ishii M."/>
            <person name="Ohtani R."/>
            <person name="Kanamori-Sato M."/>
            <person name="Honoki R."/>
            <person name="Miyazaki D."/>
            <person name="Mochizuki H."/>
            <person name="Umetsu J."/>
            <person name="Higashi K."/>
            <person name="Shibata D."/>
            <person name="Kamiya Y."/>
            <person name="Sato N."/>
            <person name="Nakamura Y."/>
            <person name="Tabata S."/>
            <person name="Ida S."/>
            <person name="Kurokawa K."/>
            <person name="Ohta H."/>
        </authorList>
    </citation>
    <scope>NUCLEOTIDE SEQUENCE [LARGE SCALE GENOMIC DNA]</scope>
    <source>
        <strain evidence="2 3">NIES-2285</strain>
    </source>
</reference>
<dbReference type="AlphaFoldDB" id="A0A1Y1I2B4"/>
<dbReference type="Proteomes" id="UP000054558">
    <property type="component" value="Unassembled WGS sequence"/>
</dbReference>
<organism evidence="2 3">
    <name type="scientific">Klebsormidium nitens</name>
    <name type="common">Green alga</name>
    <name type="synonym">Ulothrix nitens</name>
    <dbReference type="NCBI Taxonomy" id="105231"/>
    <lineage>
        <taxon>Eukaryota</taxon>
        <taxon>Viridiplantae</taxon>
        <taxon>Streptophyta</taxon>
        <taxon>Klebsormidiophyceae</taxon>
        <taxon>Klebsormidiales</taxon>
        <taxon>Klebsormidiaceae</taxon>
        <taxon>Klebsormidium</taxon>
    </lineage>
</organism>
<evidence type="ECO:0000256" key="1">
    <source>
        <dbReference type="SAM" id="MobiDB-lite"/>
    </source>
</evidence>
<sequence>MTITALRPLDARHVSTVATAAAKAPFLRGPGHSSNLGQEEWQWELPQEMGPSSREGTPGSARRQWGPAPNHGFELPEVAMDPLFEDVWEDTVAAVGPWMSSLETQRKAMIHQCEHATKSFQDAIQKNMPHQMSLPKTVKGQKPH</sequence>
<protein>
    <submittedName>
        <fullName evidence="2">Uncharacterized protein</fullName>
    </submittedName>
</protein>
<dbReference type="OrthoDB" id="10310327at2759"/>